<name>A0A919MUN5_9ACTN</name>
<evidence type="ECO:0000313" key="2">
    <source>
        <dbReference type="Proteomes" id="UP000636960"/>
    </source>
</evidence>
<comment type="caution">
    <text evidence="1">The sequence shown here is derived from an EMBL/GenBank/DDBJ whole genome shotgun (WGS) entry which is preliminary data.</text>
</comment>
<dbReference type="AlphaFoldDB" id="A0A919MUN5"/>
<reference evidence="1" key="1">
    <citation type="submission" date="2021-01" db="EMBL/GenBank/DDBJ databases">
        <title>Whole genome shotgun sequence of Actinoplanes rishiriensis NBRC 108556.</title>
        <authorList>
            <person name="Komaki H."/>
            <person name="Tamura T."/>
        </authorList>
    </citation>
    <scope>NUCLEOTIDE SEQUENCE</scope>
    <source>
        <strain evidence="1">NBRC 108556</strain>
    </source>
</reference>
<gene>
    <name evidence="1" type="ORF">Ari01nite_79860</name>
</gene>
<dbReference type="EMBL" id="BOMV01000083">
    <property type="protein sequence ID" value="GIF00522.1"/>
    <property type="molecule type" value="Genomic_DNA"/>
</dbReference>
<dbReference type="Proteomes" id="UP000636960">
    <property type="component" value="Unassembled WGS sequence"/>
</dbReference>
<keyword evidence="2" id="KW-1185">Reference proteome</keyword>
<protein>
    <submittedName>
        <fullName evidence="1">Uncharacterized protein</fullName>
    </submittedName>
</protein>
<sequence length="121" mass="12056">MGQAGVGVAVAQVGQGEQGLAAGVEASPAGSALDTVLADEAGEVVQGSGGQRNRGRVRQRSEAPGWGIGSWSTAVLPGASSYVDTWAAALPVTGYVTMKRLYVDVADGAEVAQAIRGVGSE</sequence>
<organism evidence="1 2">
    <name type="scientific">Paractinoplanes rishiriensis</name>
    <dbReference type="NCBI Taxonomy" id="1050105"/>
    <lineage>
        <taxon>Bacteria</taxon>
        <taxon>Bacillati</taxon>
        <taxon>Actinomycetota</taxon>
        <taxon>Actinomycetes</taxon>
        <taxon>Micromonosporales</taxon>
        <taxon>Micromonosporaceae</taxon>
        <taxon>Paractinoplanes</taxon>
    </lineage>
</organism>
<proteinExistence type="predicted"/>
<accession>A0A919MUN5</accession>
<evidence type="ECO:0000313" key="1">
    <source>
        <dbReference type="EMBL" id="GIF00522.1"/>
    </source>
</evidence>